<dbReference type="Proteomes" id="UP001165136">
    <property type="component" value="Unassembled WGS sequence"/>
</dbReference>
<evidence type="ECO:0000313" key="2">
    <source>
        <dbReference type="Proteomes" id="UP001165136"/>
    </source>
</evidence>
<proteinExistence type="predicted"/>
<dbReference type="EMBL" id="BSTI01000010">
    <property type="protein sequence ID" value="GLY68091.1"/>
    <property type="molecule type" value="Genomic_DNA"/>
</dbReference>
<accession>A0A9W6VJ35</accession>
<keyword evidence="2" id="KW-1185">Reference proteome</keyword>
<organism evidence="1 2">
    <name type="scientific">Amycolatopsis taiwanensis</name>
    <dbReference type="NCBI Taxonomy" id="342230"/>
    <lineage>
        <taxon>Bacteria</taxon>
        <taxon>Bacillati</taxon>
        <taxon>Actinomycetota</taxon>
        <taxon>Actinomycetes</taxon>
        <taxon>Pseudonocardiales</taxon>
        <taxon>Pseudonocardiaceae</taxon>
        <taxon>Amycolatopsis</taxon>
    </lineage>
</organism>
<reference evidence="1" key="1">
    <citation type="submission" date="2023-03" db="EMBL/GenBank/DDBJ databases">
        <title>Amycolatopsis taiwanensis NBRC 103393.</title>
        <authorList>
            <person name="Ichikawa N."/>
            <person name="Sato H."/>
            <person name="Tonouchi N."/>
        </authorList>
    </citation>
    <scope>NUCLEOTIDE SEQUENCE</scope>
    <source>
        <strain evidence="1">NBRC 103393</strain>
    </source>
</reference>
<name>A0A9W6VJ35_9PSEU</name>
<gene>
    <name evidence="1" type="ORF">Atai01_47100</name>
</gene>
<dbReference type="AlphaFoldDB" id="A0A9W6VJ35"/>
<evidence type="ECO:0000313" key="1">
    <source>
        <dbReference type="EMBL" id="GLY68091.1"/>
    </source>
</evidence>
<protein>
    <submittedName>
        <fullName evidence="1">Uncharacterized protein</fullName>
    </submittedName>
</protein>
<comment type="caution">
    <text evidence="1">The sequence shown here is derived from an EMBL/GenBank/DDBJ whole genome shotgun (WGS) entry which is preliminary data.</text>
</comment>
<sequence length="121" mass="12691">MLGAVIEQLANELGNPVGAQLDHLGEPVELVGEHDAEQFLLIAEMVVDRALVGFGTSRDSVDSRAADAVLGELGDGGSEDPSLGWCGIPGHGNKEFATPVPNEPVRLLRSAQLDHNGSGRR</sequence>